<evidence type="ECO:0000256" key="3">
    <source>
        <dbReference type="ARBA" id="ARBA00023052"/>
    </source>
</evidence>
<keyword evidence="5" id="KW-0670">Pyruvate</keyword>
<evidence type="ECO:0000256" key="2">
    <source>
        <dbReference type="ARBA" id="ARBA00023002"/>
    </source>
</evidence>
<dbReference type="GO" id="GO:0000287">
    <property type="term" value="F:magnesium ion binding"/>
    <property type="evidence" value="ECO:0007669"/>
    <property type="project" value="UniProtKB-ARBA"/>
</dbReference>
<organism evidence="5 6">
    <name type="scientific">Agrococcus sediminis</name>
    <dbReference type="NCBI Taxonomy" id="2599924"/>
    <lineage>
        <taxon>Bacteria</taxon>
        <taxon>Bacillati</taxon>
        <taxon>Actinomycetota</taxon>
        <taxon>Actinomycetes</taxon>
        <taxon>Micrococcales</taxon>
        <taxon>Microbacteriaceae</taxon>
        <taxon>Agrococcus</taxon>
    </lineage>
</organism>
<dbReference type="PANTHER" id="PTHR43380:SF1">
    <property type="entry name" value="2-OXOISOVALERATE DEHYDROGENASE SUBUNIT ALPHA, MITOCHONDRIAL"/>
    <property type="match status" value="1"/>
</dbReference>
<dbReference type="AlphaFoldDB" id="A0A5M8Q5W9"/>
<evidence type="ECO:0000313" key="5">
    <source>
        <dbReference type="EMBL" id="KAA6431227.1"/>
    </source>
</evidence>
<dbReference type="GO" id="GO:0016624">
    <property type="term" value="F:oxidoreductase activity, acting on the aldehyde or oxo group of donors, disulfide as acceptor"/>
    <property type="evidence" value="ECO:0007669"/>
    <property type="project" value="InterPro"/>
</dbReference>
<name>A0A5M8Q5W9_9MICO</name>
<feature type="domain" description="Dehydrogenase E1 component" evidence="4">
    <location>
        <begin position="113"/>
        <end position="393"/>
    </location>
</feature>
<sequence>MLRNLAQGWAHGNARTAQRSCRRLREVRSGDSVEQRSAGAPACRVRPAPTRRFEQGGSIVSITVPAPDPALAVGLDCPLRVLDLDGTRLPNEVLDGHLTDIDESALTNLYVDMVRVRRLDTEAFALTRQGHLVLWPPLLGQEAAQVGPARALGADDWVFGSYREHGFALLRGVDMGEFARIWKAYAHGGWDPHEVRMAPSQIIIGAQSLHATGFAMASKIDRSDDVALTCFGDGATSEGDVNEAMVWAAAYQAPVVFLCQNNQYAISEPVRVQSGTPLALRPTGFGIPSMRVDGNDVLAMHAAARIAFERARTGGGPTFIEAVTYRRGPHTTTDDPKRYRDEAEVEEWVAKDPIDRVERALERMGANMEAVRAEAKIRADELAKEFRAAAEHAEPPLAEEIFDDVYAQPTKRLERQRAEHLAFAASIEGKR</sequence>
<reference evidence="5 6" key="1">
    <citation type="submission" date="2019-08" db="EMBL/GenBank/DDBJ databases">
        <title>Agrococcus lahaulensis sp. nov., isolated from a cold desert of the Indian Himalayas.</title>
        <authorList>
            <person name="Qu J.H."/>
        </authorList>
    </citation>
    <scope>NUCLEOTIDE SEQUENCE [LARGE SCALE GENOMIC DNA]</scope>
    <source>
        <strain evidence="5 6">NS18</strain>
    </source>
</reference>
<dbReference type="SUPFAM" id="SSF52518">
    <property type="entry name" value="Thiamin diphosphate-binding fold (THDP-binding)"/>
    <property type="match status" value="1"/>
</dbReference>
<keyword evidence="6" id="KW-1185">Reference proteome</keyword>
<accession>A0A5M8Q5W9</accession>
<protein>
    <submittedName>
        <fullName evidence="5">Pyruvate dehydrogenase (Acetyl-transferring) E1 component subunit alpha</fullName>
    </submittedName>
</protein>
<keyword evidence="3" id="KW-0786">Thiamine pyrophosphate</keyword>
<dbReference type="NCBIfam" id="TIGR03181">
    <property type="entry name" value="PDH_E1_alph_x"/>
    <property type="match status" value="1"/>
</dbReference>
<keyword evidence="2" id="KW-0560">Oxidoreductase</keyword>
<dbReference type="InterPro" id="IPR001017">
    <property type="entry name" value="DH_E1"/>
</dbReference>
<dbReference type="InterPro" id="IPR050771">
    <property type="entry name" value="Alpha-ketoacid_DH_E1_comp"/>
</dbReference>
<evidence type="ECO:0000256" key="1">
    <source>
        <dbReference type="ARBA" id="ARBA00001964"/>
    </source>
</evidence>
<dbReference type="Gene3D" id="3.40.50.970">
    <property type="match status" value="1"/>
</dbReference>
<evidence type="ECO:0000259" key="4">
    <source>
        <dbReference type="Pfam" id="PF00676"/>
    </source>
</evidence>
<dbReference type="InterPro" id="IPR029061">
    <property type="entry name" value="THDP-binding"/>
</dbReference>
<dbReference type="PANTHER" id="PTHR43380">
    <property type="entry name" value="2-OXOISOVALERATE DEHYDROGENASE SUBUNIT ALPHA, MITOCHONDRIAL"/>
    <property type="match status" value="1"/>
</dbReference>
<dbReference type="InterPro" id="IPR017596">
    <property type="entry name" value="PdhA/BkdA"/>
</dbReference>
<dbReference type="Proteomes" id="UP000323221">
    <property type="component" value="Unassembled WGS sequence"/>
</dbReference>
<evidence type="ECO:0000313" key="6">
    <source>
        <dbReference type="Proteomes" id="UP000323221"/>
    </source>
</evidence>
<dbReference type="EMBL" id="VOIR01000016">
    <property type="protein sequence ID" value="KAA6431227.1"/>
    <property type="molecule type" value="Genomic_DNA"/>
</dbReference>
<dbReference type="OrthoDB" id="9766715at2"/>
<gene>
    <name evidence="5" type="primary">pdhA</name>
    <name evidence="5" type="ORF">FQ330_10665</name>
</gene>
<dbReference type="Pfam" id="PF00676">
    <property type="entry name" value="E1_dh"/>
    <property type="match status" value="1"/>
</dbReference>
<comment type="cofactor">
    <cofactor evidence="1">
        <name>thiamine diphosphate</name>
        <dbReference type="ChEBI" id="CHEBI:58937"/>
    </cofactor>
</comment>
<proteinExistence type="predicted"/>
<dbReference type="CDD" id="cd02000">
    <property type="entry name" value="TPP_E1_PDC_ADC_BCADC"/>
    <property type="match status" value="1"/>
</dbReference>
<comment type="caution">
    <text evidence="5">The sequence shown here is derived from an EMBL/GenBank/DDBJ whole genome shotgun (WGS) entry which is preliminary data.</text>
</comment>
<dbReference type="GO" id="GO:0009083">
    <property type="term" value="P:branched-chain amino acid catabolic process"/>
    <property type="evidence" value="ECO:0007669"/>
    <property type="project" value="TreeGrafter"/>
</dbReference>